<sequence length="442" mass="49256">MTETPACHFWLPHPGVPAPGPGWQPLSDALYWESPARAPDRRHLLAPAPDWADDLQRVARAVFAADRCTSRDATFDRWTRHIRLSVPVTAPDAWTRALPHLTPLLATVTGDRWEVEFRPYDADARPRSRPLPFGPEEYAHEVALFSGGLDSLGWAAQRATVRSPRALLLVMFEERNFEALQDTVFEAVSRRSERDLRRLEQSQTVRRPKDATFALERSTRSRGLLYAATAVHAAAAERVPLVHIPENGQLALNPPLSAARWGACSTRSVHPWTLHHLNQIIETIADRPEQAVRVVNPFAALTKGQVCEAARDAGLPQEALEATLSCGTSPVRQHGRSRLRRLPHCGLCFPCLVRRSGLLHAYGEDRTPYAADPWDPSLDADLAEHWLALRRWLDTPCTVLDLVADVPLPPEVRPAELLAVVENGRRELRALVAQAPAVRRPA</sequence>
<dbReference type="EMBL" id="JAAKZY010000099">
    <property type="protein sequence ID" value="NGO11292.1"/>
    <property type="molecule type" value="Genomic_DNA"/>
</dbReference>
<dbReference type="AlphaFoldDB" id="A0A6G4VAZ6"/>
<gene>
    <name evidence="1" type="ORF">G5C60_27730</name>
</gene>
<dbReference type="Proteomes" id="UP000472335">
    <property type="component" value="Unassembled WGS sequence"/>
</dbReference>
<evidence type="ECO:0008006" key="3">
    <source>
        <dbReference type="Google" id="ProtNLM"/>
    </source>
</evidence>
<dbReference type="SUPFAM" id="SSF52402">
    <property type="entry name" value="Adenine nucleotide alpha hydrolases-like"/>
    <property type="match status" value="1"/>
</dbReference>
<dbReference type="InterPro" id="IPR014729">
    <property type="entry name" value="Rossmann-like_a/b/a_fold"/>
</dbReference>
<dbReference type="Pfam" id="PF06508">
    <property type="entry name" value="QueC"/>
    <property type="match status" value="1"/>
</dbReference>
<comment type="caution">
    <text evidence="1">The sequence shown here is derived from an EMBL/GenBank/DDBJ whole genome shotgun (WGS) entry which is preliminary data.</text>
</comment>
<dbReference type="InterPro" id="IPR018317">
    <property type="entry name" value="QueC"/>
</dbReference>
<proteinExistence type="predicted"/>
<dbReference type="RefSeq" id="WP_165263658.1">
    <property type="nucleotide sequence ID" value="NZ_JAAKZY010000099.1"/>
</dbReference>
<dbReference type="Gene3D" id="3.40.50.620">
    <property type="entry name" value="HUPs"/>
    <property type="match status" value="1"/>
</dbReference>
<name>A0A6G4VAZ6_9ACTN</name>
<evidence type="ECO:0000313" key="2">
    <source>
        <dbReference type="Proteomes" id="UP000472335"/>
    </source>
</evidence>
<keyword evidence="2" id="KW-1185">Reference proteome</keyword>
<reference evidence="1 2" key="1">
    <citation type="submission" date="2020-02" db="EMBL/GenBank/DDBJ databases">
        <title>Whole-genome analyses of novel actinobacteria.</title>
        <authorList>
            <person name="Sahin N."/>
            <person name="Gencbay T."/>
        </authorList>
    </citation>
    <scope>NUCLEOTIDE SEQUENCE [LARGE SCALE GENOMIC DNA]</scope>
    <source>
        <strain evidence="1 2">HC44</strain>
    </source>
</reference>
<organism evidence="1 2">
    <name type="scientific">Streptomyces scabichelini</name>
    <dbReference type="NCBI Taxonomy" id="2711217"/>
    <lineage>
        <taxon>Bacteria</taxon>
        <taxon>Bacillati</taxon>
        <taxon>Actinomycetota</taxon>
        <taxon>Actinomycetes</taxon>
        <taxon>Kitasatosporales</taxon>
        <taxon>Streptomycetaceae</taxon>
        <taxon>Streptomyces</taxon>
    </lineage>
</organism>
<evidence type="ECO:0000313" key="1">
    <source>
        <dbReference type="EMBL" id="NGO11292.1"/>
    </source>
</evidence>
<protein>
    <recommendedName>
        <fullName evidence="3">7-cyano-7-deazaguanine synthase</fullName>
    </recommendedName>
</protein>
<accession>A0A6G4VAZ6</accession>